<dbReference type="EMBL" id="JBHRZN010000001">
    <property type="protein sequence ID" value="MFC3849116.1"/>
    <property type="molecule type" value="Genomic_DNA"/>
</dbReference>
<dbReference type="InterPro" id="IPR003439">
    <property type="entry name" value="ABC_transporter-like_ATP-bd"/>
</dbReference>
<evidence type="ECO:0000313" key="17">
    <source>
        <dbReference type="Proteomes" id="UP001595751"/>
    </source>
</evidence>
<accession>A0ABV7ZLT5</accession>
<feature type="compositionally biased region" description="Low complexity" evidence="14">
    <location>
        <begin position="1"/>
        <end position="22"/>
    </location>
</feature>
<dbReference type="SUPFAM" id="SSF52540">
    <property type="entry name" value="P-loop containing nucleoside triphosphate hydrolases"/>
    <property type="match status" value="3"/>
</dbReference>
<keyword evidence="9" id="KW-0238">DNA-binding</keyword>
<dbReference type="InterPro" id="IPR027417">
    <property type="entry name" value="P-loop_NTPase"/>
</dbReference>
<name>A0ABV7ZLT5_9CORY</name>
<dbReference type="Gene3D" id="3.40.50.300">
    <property type="entry name" value="P-loop containing nucleotide triphosphate hydrolases"/>
    <property type="match status" value="3"/>
</dbReference>
<feature type="domain" description="ABC transporter" evidence="15">
    <location>
        <begin position="245"/>
        <end position="483"/>
    </location>
</feature>
<evidence type="ECO:0000256" key="5">
    <source>
        <dbReference type="ARBA" id="ARBA00022763"/>
    </source>
</evidence>
<dbReference type="PROSITE" id="PS50893">
    <property type="entry name" value="ABC_TRANSPORTER_2"/>
    <property type="match status" value="1"/>
</dbReference>
<evidence type="ECO:0000256" key="14">
    <source>
        <dbReference type="SAM" id="MobiDB-lite"/>
    </source>
</evidence>
<keyword evidence="3" id="KW-0677">Repeat</keyword>
<evidence type="ECO:0000256" key="1">
    <source>
        <dbReference type="ARBA" id="ARBA00004496"/>
    </source>
</evidence>
<proteinExistence type="inferred from homology"/>
<comment type="caution">
    <text evidence="16">The sequence shown here is derived from an EMBL/GenBank/DDBJ whole genome shotgun (WGS) entry which is preliminary data.</text>
</comment>
<evidence type="ECO:0000256" key="6">
    <source>
        <dbReference type="ARBA" id="ARBA00022769"/>
    </source>
</evidence>
<dbReference type="RefSeq" id="WP_290291235.1">
    <property type="nucleotide sequence ID" value="NZ_CP047211.1"/>
</dbReference>
<evidence type="ECO:0000256" key="4">
    <source>
        <dbReference type="ARBA" id="ARBA00022741"/>
    </source>
</evidence>
<dbReference type="Gene3D" id="1.20.1580.10">
    <property type="entry name" value="ABC transporter ATPase like domain"/>
    <property type="match status" value="3"/>
</dbReference>
<evidence type="ECO:0000259" key="15">
    <source>
        <dbReference type="PROSITE" id="PS50893"/>
    </source>
</evidence>
<evidence type="ECO:0000256" key="11">
    <source>
        <dbReference type="ARBA" id="ARBA00038000"/>
    </source>
</evidence>
<reference evidence="17" key="1">
    <citation type="journal article" date="2019" name="Int. J. Syst. Evol. Microbiol.">
        <title>The Global Catalogue of Microorganisms (GCM) 10K type strain sequencing project: providing services to taxonomists for standard genome sequencing and annotation.</title>
        <authorList>
            <consortium name="The Broad Institute Genomics Platform"/>
            <consortium name="The Broad Institute Genome Sequencing Center for Infectious Disease"/>
            <person name="Wu L."/>
            <person name="Ma J."/>
        </authorList>
    </citation>
    <scope>NUCLEOTIDE SEQUENCE [LARGE SCALE GENOMIC DNA]</scope>
    <source>
        <strain evidence="17">CCUG 53252</strain>
    </source>
</reference>
<evidence type="ECO:0000256" key="8">
    <source>
        <dbReference type="ARBA" id="ARBA00022881"/>
    </source>
</evidence>
<evidence type="ECO:0000256" key="3">
    <source>
        <dbReference type="ARBA" id="ARBA00022737"/>
    </source>
</evidence>
<comment type="subcellular location">
    <subcellularLocation>
        <location evidence="1">Cytoplasm</location>
    </subcellularLocation>
</comment>
<keyword evidence="2" id="KW-0963">Cytoplasm</keyword>
<evidence type="ECO:0000256" key="10">
    <source>
        <dbReference type="ARBA" id="ARBA00023204"/>
    </source>
</evidence>
<keyword evidence="5" id="KW-0227">DNA damage</keyword>
<dbReference type="PANTHER" id="PTHR43152:SF2">
    <property type="entry name" value="DRUG RESISTANCE ABC TRANSPORTER"/>
    <property type="match status" value="1"/>
</dbReference>
<gene>
    <name evidence="16" type="ORF">ACFORJ_02895</name>
</gene>
<evidence type="ECO:0000256" key="2">
    <source>
        <dbReference type="ARBA" id="ARBA00022490"/>
    </source>
</evidence>
<keyword evidence="10" id="KW-0234">DNA repair</keyword>
<dbReference type="PANTHER" id="PTHR43152">
    <property type="entry name" value="UVRABC SYSTEM PROTEIN A"/>
    <property type="match status" value="1"/>
</dbReference>
<sequence length="869" mass="90090">MSEATVHPANATARAAASTAHPADSHGLISVRGARANNLRAVDVDLPKRRLTVFTGVSGSGKSSLVFDTIAAESQRLINETYPSFVQGFMPTPARPDVDLLSGLTTAIVVDQEPMGSNARSTVGTATDAGALLRILFSRVGEPKIGPPNAFSFNVASISGAGAVTKADGTKERREFSILGGQCPACEGLGTVSDFDLTALYDASKSLSEGALTVPGYSMDGWYGRIFAGSGYFDMDKPLGDFTDAELHDLLYREATKIKADGINVTYEGVITKIRKTMLTKDVESMQPHVRAFVERAIVFRPCPACGGTRLSDTARSVTVHGRNIAELSAMQITDLAEWVRSFAATGQSATIAPLLATLRETLESFSDIGLGYLSLDRASGSLSGGEAQRVKMVRHLGSALTDVTYVFDEPTVGLHPHDIARMNDLLLQLRDKGNTVLVVEHKPETIAIADHIVDVGPGAGSEGGEIRFEGDVDGLRASGTLTGRHFDHRAELKEHVRPAAGALEIRGADQNNLRDVDVDVPLGVLTVVTGVAGSGKSSLIHGALGGEGGGVAKQGGGTGHASVIFVDQAPIKGSRRSTVATYAGLADPVRKAFAKANGVKPGLFSANSDGACPTCKGAGMIYPEVSFRGGAATICEDCEGRGFQDAVLEHKLGGRDIAEVLAMTVADALEFFSAGEARVPAAMKILDTLADVGLGYLTLSRTLPTLSGGERQRLKLATHLKGRKSGKAGARGGGKKAGSGGGKNDAAKGGAVKADAATSDASAAVKAGAATAGEVFVLDEPTSGLHLADVDNLLALLDRLVDGGSSVIVIEHHQAVMAHADWIIDLGPGAGHDGGRVVFEGTPADLVAAARDGRGTITGEHLAKYVGV</sequence>
<feature type="compositionally biased region" description="Gly residues" evidence="14">
    <location>
        <begin position="730"/>
        <end position="744"/>
    </location>
</feature>
<protein>
    <recommendedName>
        <fullName evidence="12">UvrABC system protein A</fullName>
    </recommendedName>
    <alternativeName>
        <fullName evidence="13">Excinuclease ABC subunit A</fullName>
    </alternativeName>
</protein>
<evidence type="ECO:0000313" key="16">
    <source>
        <dbReference type="EMBL" id="MFC3849116.1"/>
    </source>
</evidence>
<organism evidence="16 17">
    <name type="scientific">Corynebacterium hansenii</name>
    <dbReference type="NCBI Taxonomy" id="394964"/>
    <lineage>
        <taxon>Bacteria</taxon>
        <taxon>Bacillati</taxon>
        <taxon>Actinomycetota</taxon>
        <taxon>Actinomycetes</taxon>
        <taxon>Mycobacteriales</taxon>
        <taxon>Corynebacteriaceae</taxon>
        <taxon>Corynebacterium</taxon>
    </lineage>
</organism>
<keyword evidence="6" id="KW-0228">DNA excision</keyword>
<feature type="compositionally biased region" description="Basic residues" evidence="14">
    <location>
        <begin position="718"/>
        <end position="727"/>
    </location>
</feature>
<evidence type="ECO:0000256" key="7">
    <source>
        <dbReference type="ARBA" id="ARBA00022840"/>
    </source>
</evidence>
<feature type="region of interest" description="Disordered" evidence="14">
    <location>
        <begin position="718"/>
        <end position="750"/>
    </location>
</feature>
<keyword evidence="4" id="KW-0547">Nucleotide-binding</keyword>
<keyword evidence="17" id="KW-1185">Reference proteome</keyword>
<evidence type="ECO:0000256" key="13">
    <source>
        <dbReference type="ARBA" id="ARBA00042156"/>
    </source>
</evidence>
<evidence type="ECO:0000256" key="12">
    <source>
        <dbReference type="ARBA" id="ARBA00039316"/>
    </source>
</evidence>
<keyword evidence="8" id="KW-0267">Excision nuclease</keyword>
<dbReference type="Gene3D" id="1.10.8.280">
    <property type="entry name" value="ABC transporter ATPase domain-like"/>
    <property type="match status" value="1"/>
</dbReference>
<feature type="region of interest" description="Disordered" evidence="14">
    <location>
        <begin position="1"/>
        <end position="24"/>
    </location>
</feature>
<dbReference type="Proteomes" id="UP001595751">
    <property type="component" value="Unassembled WGS sequence"/>
</dbReference>
<keyword evidence="7" id="KW-0067">ATP-binding</keyword>
<comment type="similarity">
    <text evidence="11">Belongs to the ABC transporter superfamily. UvrA family.</text>
</comment>
<evidence type="ECO:0000256" key="9">
    <source>
        <dbReference type="ARBA" id="ARBA00023125"/>
    </source>
</evidence>